<dbReference type="GO" id="GO:0016020">
    <property type="term" value="C:membrane"/>
    <property type="evidence" value="ECO:0007669"/>
    <property type="project" value="UniProtKB-UniRule"/>
</dbReference>
<evidence type="ECO:0000256" key="1">
    <source>
        <dbReference type="PROSITE-ProRule" id="PRU00473"/>
    </source>
</evidence>
<proteinExistence type="predicted"/>
<feature type="domain" description="OmpA-like" evidence="2">
    <location>
        <begin position="182"/>
        <end position="297"/>
    </location>
</feature>
<comment type="caution">
    <text evidence="3">The sequence shown here is derived from an EMBL/GenBank/DDBJ whole genome shotgun (WGS) entry which is preliminary data.</text>
</comment>
<dbReference type="Gene3D" id="3.30.1330.60">
    <property type="entry name" value="OmpA-like domain"/>
    <property type="match status" value="2"/>
</dbReference>
<protein>
    <submittedName>
        <fullName evidence="3">Outer membrane protein OmpA-like peptidoglycan-associated protein</fullName>
    </submittedName>
</protein>
<dbReference type="CDD" id="cd07185">
    <property type="entry name" value="OmpA_C-like"/>
    <property type="match status" value="1"/>
</dbReference>
<evidence type="ECO:0000313" key="3">
    <source>
        <dbReference type="EMBL" id="RAK25013.1"/>
    </source>
</evidence>
<dbReference type="InterPro" id="IPR036737">
    <property type="entry name" value="OmpA-like_sf"/>
</dbReference>
<keyword evidence="1" id="KW-0472">Membrane</keyword>
<dbReference type="OrthoDB" id="9782229at2"/>
<dbReference type="AlphaFoldDB" id="A0A327YVH4"/>
<gene>
    <name evidence="3" type="ORF">B0I03_101173</name>
</gene>
<name>A0A327YVH4_9FLAO</name>
<evidence type="ECO:0000259" key="2">
    <source>
        <dbReference type="PROSITE" id="PS51123"/>
    </source>
</evidence>
<dbReference type="PROSITE" id="PS51123">
    <property type="entry name" value="OMPA_2"/>
    <property type="match status" value="1"/>
</dbReference>
<reference evidence="3 4" key="1">
    <citation type="submission" date="2018-06" db="EMBL/GenBank/DDBJ databases">
        <title>Genomic Encyclopedia of Type Strains, Phase III (KMG-III): the genomes of soil and plant-associated and newly described type strains.</title>
        <authorList>
            <person name="Whitman W."/>
        </authorList>
    </citation>
    <scope>NUCLEOTIDE SEQUENCE [LARGE SCALE GENOMIC DNA]</scope>
    <source>
        <strain evidence="3 4">CGMCC 1.12398</strain>
    </source>
</reference>
<organism evidence="3 4">
    <name type="scientific">Flavobacterium aquaticum</name>
    <dbReference type="NCBI Taxonomy" id="1236486"/>
    <lineage>
        <taxon>Bacteria</taxon>
        <taxon>Pseudomonadati</taxon>
        <taxon>Bacteroidota</taxon>
        <taxon>Flavobacteriia</taxon>
        <taxon>Flavobacteriales</taxon>
        <taxon>Flavobacteriaceae</taxon>
        <taxon>Flavobacterium</taxon>
    </lineage>
</organism>
<dbReference type="RefSeq" id="WP_111565595.1">
    <property type="nucleotide sequence ID" value="NZ_QLMI01000001.1"/>
</dbReference>
<dbReference type="Pfam" id="PF00691">
    <property type="entry name" value="OmpA"/>
    <property type="match status" value="1"/>
</dbReference>
<accession>A0A327YVH4</accession>
<sequence length="297" mass="34613">MKYVLLLFGFLLSAQEKASFYFDFDQDAFNPKQNELFLSWLNKAENREILVISGYCDWYGTYDYNDTLAYKRIHTVHEQLKTKVNSSVFFSEDLKIKGFGERVQTRKERKYNRRVDVFYNVIPNKIIKEETVVYDDPVVYTGQKISDNPKPVKEIVAELQPVDPEELVHLEAIPNRYANAKVGDKLVMKNLYFYDRSGIFVPESLPVMEELLAFMVSNPKAKIEIQGHICCQLGEDPEDIALIRAIAVHNYLVANDIDDSRLQYKSFGSTQPLHKIPEKNEKERNENRRVEILILEN</sequence>
<dbReference type="Proteomes" id="UP000249620">
    <property type="component" value="Unassembled WGS sequence"/>
</dbReference>
<dbReference type="InterPro" id="IPR006665">
    <property type="entry name" value="OmpA-like"/>
</dbReference>
<dbReference type="EMBL" id="QLMI01000001">
    <property type="protein sequence ID" value="RAK25013.1"/>
    <property type="molecule type" value="Genomic_DNA"/>
</dbReference>
<dbReference type="SUPFAM" id="SSF103088">
    <property type="entry name" value="OmpA-like"/>
    <property type="match status" value="2"/>
</dbReference>
<dbReference type="InterPro" id="IPR050330">
    <property type="entry name" value="Bact_OuterMem_StrucFunc"/>
</dbReference>
<dbReference type="PANTHER" id="PTHR30329">
    <property type="entry name" value="STATOR ELEMENT OF FLAGELLAR MOTOR COMPLEX"/>
    <property type="match status" value="1"/>
</dbReference>
<dbReference type="PANTHER" id="PTHR30329:SF21">
    <property type="entry name" value="LIPOPROTEIN YIAD-RELATED"/>
    <property type="match status" value="1"/>
</dbReference>
<keyword evidence="4" id="KW-1185">Reference proteome</keyword>
<evidence type="ECO:0000313" key="4">
    <source>
        <dbReference type="Proteomes" id="UP000249620"/>
    </source>
</evidence>